<dbReference type="Gene3D" id="6.10.140.1440">
    <property type="match status" value="1"/>
</dbReference>
<sequence length="1597" mass="182101">MTPADNVSTPSESELSDIRDAPADTDSEDVEMTDAPPLEDEDEDGEQSNSSSDQDAEGSEDADYVMDGEQPQSHQPFSRSASEASSRTRKRKTAGTDEQEYIRSHPDLFNLRRSGRARTNRRIVETSSDESTDEAPRNRKRRKTASSTPKASQRPTPSAATEDSDGSDEYVSNRRNATTKKQRRRQLQVAAGLAPPSRTEVRFSTRNAAKVTNYNEDDEDDLDDDEDEAAAGYTYAAENNTPSVDVVLDHRRKDGVATDVYNGDKDDYEFQIKWTDQAHYHATWETFATLQGYRGYRRVENYFRKTVLVEQHILYDDEASPEDREAWAIQRDQDMRKLEVNKQVERVIGDRDGEQEKEYYVKWRSLPYIQCTWESETLVSKLAQEQIDRYLDRSARVTESNKKESNLATRSEYKRFDHPTYINGELREFQITGINFLAHNWCKGHNVILADEMGLGKTVQTVSFLSWLRHARGQEGPFIIVVPLSTLPAWAETFDDWTPDMNVVVYNGNEASRTIIREHELLIDGNVKKVKFNVMLTTYEYILADCAFLSQIKWQFLAVDEAHRLKNRDSQLYLKLKDFNSQSRLLITGTPMQNTLGELSALMDFLMPGRIQVDDDIDLGSEEASRKLAELTAAISPYMIRRTKQKVEKDLPPKSEKIIRVELSDIQLEYYKNILTRNYAALNQGAKGPKQSLLNIMMELKKASNHPFMFPNAEERLLAGGDRKEDRLKALITSSGKMMLLDQLLTKLKKDNHRVLIFCQMVKMLDILGEYLRLRGYQFQRLDGTIPSTTRDQSIQHFNDPESNDFCFILSTRAGGLGINLMTADTVILFDSDWNPQMDLQAMARAHRIGQHKPVTIYRFLSKDTVEEEVLERARNKLMLEFITIHRGVTDRDAKELPNRFARSGHSVYEPTSSDDISRILKRRGQKMFEQSGNQKKLEELDIDAVLENAEEHKTEQLEGITADGGEEFLKSFEYTDVKIDLEWDQIIPKEQLDAIKAEEDKQKQEEYLQTVIQQNAPRKRKQPDSGVGEREQREAKRRARKASKQAAATASEDESEPEFDPLRPLDEKETRNLIRSYERYGSLEERGDEMIRDAKLVGRNKDVLSSTLNEVITISKNMIDAEKARVEAIERDTNKALTKKDRKAVLFDFRGVKRVNAETIMERPIEMKMLKDIIATSSDWRYFRIPEARKPTEYTCEWGAREDGMLCVGINRHGYGAWVAIRDDPELGLTEKLFLEEHRVDNKKDREKDESKKAKSPGAVHLVRRANYLLSVLKDKTSDGTNIAAKRATENHHRNSKKWKNSADKSASVSASPAPAASVARKPHREGGLGEPKRHRSTSQTEHLKHGEHKHGEHRHRRRESLSHHHDAAAAHNRRASDHHRRSDGHDVGHHNADSHHPRPGNHHRHQSSEHRRRQSSVDHEKRNGAPAATKRKADDSEEKLTFKRRKSDEHEAGAAANMRRTPSHQRNGGAANGNGPAKGNGPGKKEDEIAVFFKPVVENLAELRSCTPQEMPEKEGRVALLKRSLRKIGRHIEAEVAALPKAAQTELESALWRHVTRDYWPAKKADVAAVKTMFDKIKGSGTAATAPNGEKKASA</sequence>
<feature type="region of interest" description="Disordered" evidence="10">
    <location>
        <begin position="1287"/>
        <end position="1487"/>
    </location>
</feature>
<keyword evidence="9" id="KW-0539">Nucleus</keyword>
<comment type="subunit">
    <text evidence="3">Component of the NuA4 histone acetyltransferase complex.</text>
</comment>
<evidence type="ECO:0000256" key="8">
    <source>
        <dbReference type="ARBA" id="ARBA00023125"/>
    </source>
</evidence>
<dbReference type="GO" id="GO:0003682">
    <property type="term" value="F:chromatin binding"/>
    <property type="evidence" value="ECO:0007669"/>
    <property type="project" value="TreeGrafter"/>
</dbReference>
<evidence type="ECO:0000256" key="10">
    <source>
        <dbReference type="SAM" id="MobiDB-lite"/>
    </source>
</evidence>
<dbReference type="GO" id="GO:0005634">
    <property type="term" value="C:nucleus"/>
    <property type="evidence" value="ECO:0007669"/>
    <property type="project" value="UniProtKB-SubCell"/>
</dbReference>
<feature type="domain" description="Helicase ATP-binding" evidence="12">
    <location>
        <begin position="438"/>
        <end position="609"/>
    </location>
</feature>
<keyword evidence="4" id="KW-0677">Repeat</keyword>
<dbReference type="Pfam" id="PF00176">
    <property type="entry name" value="SNF2-rel_dom"/>
    <property type="match status" value="1"/>
</dbReference>
<feature type="domain" description="Chromo" evidence="11">
    <location>
        <begin position="342"/>
        <end position="402"/>
    </location>
</feature>
<feature type="compositionally biased region" description="Low complexity" evidence="10">
    <location>
        <begin position="1307"/>
        <end position="1321"/>
    </location>
</feature>
<dbReference type="SUPFAM" id="SSF52540">
    <property type="entry name" value="P-loop containing nucleoside triphosphate hydrolases"/>
    <property type="match status" value="2"/>
</dbReference>
<feature type="compositionally biased region" description="Acidic residues" evidence="10">
    <location>
        <begin position="215"/>
        <end position="225"/>
    </location>
</feature>
<dbReference type="SMART" id="SM01176">
    <property type="entry name" value="DUF4208"/>
    <property type="match status" value="1"/>
</dbReference>
<feature type="compositionally biased region" description="Basic and acidic residues" evidence="10">
    <location>
        <begin position="1433"/>
        <end position="1454"/>
    </location>
</feature>
<feature type="compositionally biased region" description="Basic residues" evidence="10">
    <location>
        <begin position="1347"/>
        <end position="1360"/>
    </location>
</feature>
<dbReference type="CDD" id="cd18793">
    <property type="entry name" value="SF2_C_SNF"/>
    <property type="match status" value="1"/>
</dbReference>
<dbReference type="CDD" id="cd18659">
    <property type="entry name" value="CD2_tandem"/>
    <property type="match status" value="1"/>
</dbReference>
<dbReference type="Pfam" id="PF00271">
    <property type="entry name" value="Helicase_C"/>
    <property type="match status" value="1"/>
</dbReference>
<evidence type="ECO:0000256" key="9">
    <source>
        <dbReference type="ARBA" id="ARBA00023242"/>
    </source>
</evidence>
<feature type="region of interest" description="Disordered" evidence="10">
    <location>
        <begin position="1012"/>
        <end position="1068"/>
    </location>
</feature>
<dbReference type="InterPro" id="IPR016197">
    <property type="entry name" value="Chromo-like_dom_sf"/>
</dbReference>
<feature type="compositionally biased region" description="Polar residues" evidence="10">
    <location>
        <begin position="1"/>
        <end position="13"/>
    </location>
</feature>
<keyword evidence="15" id="KW-1185">Reference proteome</keyword>
<dbReference type="InterPro" id="IPR038718">
    <property type="entry name" value="SNF2-like_sf"/>
</dbReference>
<feature type="compositionally biased region" description="Basic residues" evidence="10">
    <location>
        <begin position="177"/>
        <end position="186"/>
    </location>
</feature>
<dbReference type="InterPro" id="IPR049730">
    <property type="entry name" value="SNF2/RAD54-like_C"/>
</dbReference>
<dbReference type="Gene3D" id="3.40.50.300">
    <property type="entry name" value="P-loop containing nucleotide triphosphate hydrolases"/>
    <property type="match status" value="1"/>
</dbReference>
<dbReference type="InterPro" id="IPR027417">
    <property type="entry name" value="P-loop_NTPase"/>
</dbReference>
<dbReference type="GO" id="GO:0005524">
    <property type="term" value="F:ATP binding"/>
    <property type="evidence" value="ECO:0007669"/>
    <property type="project" value="UniProtKB-KW"/>
</dbReference>
<dbReference type="InterPro" id="IPR023780">
    <property type="entry name" value="Chromo_domain"/>
</dbReference>
<evidence type="ECO:0000313" key="15">
    <source>
        <dbReference type="Proteomes" id="UP000799766"/>
    </source>
</evidence>
<dbReference type="SMART" id="SM00487">
    <property type="entry name" value="DEXDc"/>
    <property type="match status" value="1"/>
</dbReference>
<name>A0A6A6PAP5_9PEZI</name>
<dbReference type="PROSITE" id="PS50013">
    <property type="entry name" value="CHROMO_2"/>
    <property type="match status" value="2"/>
</dbReference>
<dbReference type="Gene3D" id="2.40.50.40">
    <property type="match status" value="2"/>
</dbReference>
<protein>
    <submittedName>
        <fullName evidence="14">P-loop containing nucleoside triphosphate hydrolase protein</fullName>
    </submittedName>
</protein>
<proteinExistence type="inferred from homology"/>
<feature type="compositionally biased region" description="Basic and acidic residues" evidence="10">
    <location>
        <begin position="1361"/>
        <end position="1370"/>
    </location>
</feature>
<feature type="compositionally biased region" description="Polar residues" evidence="10">
    <location>
        <begin position="145"/>
        <end position="161"/>
    </location>
</feature>
<dbReference type="Gene3D" id="1.10.10.60">
    <property type="entry name" value="Homeodomain-like"/>
    <property type="match status" value="1"/>
</dbReference>
<dbReference type="Gene3D" id="3.40.50.10810">
    <property type="entry name" value="Tandem AAA-ATPase domain"/>
    <property type="match status" value="1"/>
</dbReference>
<feature type="domain" description="Helicase C-terminal" evidence="13">
    <location>
        <begin position="740"/>
        <end position="898"/>
    </location>
</feature>
<feature type="compositionally biased region" description="Basic residues" evidence="10">
    <location>
        <begin position="1373"/>
        <end position="1384"/>
    </location>
</feature>
<feature type="compositionally biased region" description="Basic and acidic residues" evidence="10">
    <location>
        <begin position="1385"/>
        <end position="1398"/>
    </location>
</feature>
<dbReference type="SUPFAM" id="SSF54160">
    <property type="entry name" value="Chromo domain-like"/>
    <property type="match status" value="2"/>
</dbReference>
<dbReference type="EMBL" id="MU001672">
    <property type="protein sequence ID" value="KAF2460817.1"/>
    <property type="molecule type" value="Genomic_DNA"/>
</dbReference>
<dbReference type="Pfam" id="PF23588">
    <property type="entry name" value="HTH_CHD1_Hrp3"/>
    <property type="match status" value="1"/>
</dbReference>
<evidence type="ECO:0000256" key="1">
    <source>
        <dbReference type="ARBA" id="ARBA00004123"/>
    </source>
</evidence>
<dbReference type="SMART" id="SM00490">
    <property type="entry name" value="HELICc"/>
    <property type="match status" value="1"/>
</dbReference>
<evidence type="ECO:0000256" key="2">
    <source>
        <dbReference type="ARBA" id="ARBA00007025"/>
    </source>
</evidence>
<dbReference type="PANTHER" id="PTHR45623:SF14">
    <property type="entry name" value="CHROMODOMAIN-HELICASE-DNA-BINDING PROTEIN 1"/>
    <property type="match status" value="1"/>
</dbReference>
<evidence type="ECO:0000256" key="4">
    <source>
        <dbReference type="ARBA" id="ARBA00022737"/>
    </source>
</evidence>
<gene>
    <name evidence="14" type="ORF">BDY21DRAFT_360870</name>
</gene>
<feature type="compositionally biased region" description="Acidic residues" evidence="10">
    <location>
        <begin position="54"/>
        <end position="66"/>
    </location>
</feature>
<dbReference type="GO" id="GO:0000785">
    <property type="term" value="C:chromatin"/>
    <property type="evidence" value="ECO:0007669"/>
    <property type="project" value="TreeGrafter"/>
</dbReference>
<feature type="compositionally biased region" description="Basic and acidic residues" evidence="10">
    <location>
        <begin position="1242"/>
        <end position="1254"/>
    </location>
</feature>
<evidence type="ECO:0000256" key="7">
    <source>
        <dbReference type="ARBA" id="ARBA00022840"/>
    </source>
</evidence>
<dbReference type="InterPro" id="IPR000330">
    <property type="entry name" value="SNF2_N"/>
</dbReference>
<reference evidence="14" key="1">
    <citation type="journal article" date="2020" name="Stud. Mycol.">
        <title>101 Dothideomycetes genomes: a test case for predicting lifestyles and emergence of pathogens.</title>
        <authorList>
            <person name="Haridas S."/>
            <person name="Albert R."/>
            <person name="Binder M."/>
            <person name="Bloem J."/>
            <person name="Labutti K."/>
            <person name="Salamov A."/>
            <person name="Andreopoulos B."/>
            <person name="Baker S."/>
            <person name="Barry K."/>
            <person name="Bills G."/>
            <person name="Bluhm B."/>
            <person name="Cannon C."/>
            <person name="Castanera R."/>
            <person name="Culley D."/>
            <person name="Daum C."/>
            <person name="Ezra D."/>
            <person name="Gonzalez J."/>
            <person name="Henrissat B."/>
            <person name="Kuo A."/>
            <person name="Liang C."/>
            <person name="Lipzen A."/>
            <person name="Lutzoni F."/>
            <person name="Magnuson J."/>
            <person name="Mondo S."/>
            <person name="Nolan M."/>
            <person name="Ohm R."/>
            <person name="Pangilinan J."/>
            <person name="Park H.-J."/>
            <person name="Ramirez L."/>
            <person name="Alfaro M."/>
            <person name="Sun H."/>
            <person name="Tritt A."/>
            <person name="Yoshinaga Y."/>
            <person name="Zwiers L.-H."/>
            <person name="Turgeon B."/>
            <person name="Goodwin S."/>
            <person name="Spatafora J."/>
            <person name="Crous P."/>
            <person name="Grigoriev I."/>
        </authorList>
    </citation>
    <scope>NUCLEOTIDE SEQUENCE</scope>
    <source>
        <strain evidence="14">ATCC 16933</strain>
    </source>
</reference>
<evidence type="ECO:0000256" key="6">
    <source>
        <dbReference type="ARBA" id="ARBA00022801"/>
    </source>
</evidence>
<keyword evidence="7" id="KW-0067">ATP-binding</keyword>
<dbReference type="GO" id="GO:0016887">
    <property type="term" value="F:ATP hydrolysis activity"/>
    <property type="evidence" value="ECO:0007669"/>
    <property type="project" value="TreeGrafter"/>
</dbReference>
<feature type="domain" description="Chromo" evidence="11">
    <location>
        <begin position="242"/>
        <end position="305"/>
    </location>
</feature>
<comment type="similarity">
    <text evidence="2">Belongs to the SNF2/RAD54 helicase family.</text>
</comment>
<dbReference type="GO" id="GO:0003677">
    <property type="term" value="F:DNA binding"/>
    <property type="evidence" value="ECO:0007669"/>
    <property type="project" value="UniProtKB-KW"/>
</dbReference>
<keyword evidence="6 14" id="KW-0378">Hydrolase</keyword>
<comment type="subcellular location">
    <subcellularLocation>
        <location evidence="1">Nucleus</location>
    </subcellularLocation>
</comment>
<dbReference type="InterPro" id="IPR025260">
    <property type="entry name" value="CHD1-like_C"/>
</dbReference>
<dbReference type="PANTHER" id="PTHR45623">
    <property type="entry name" value="CHROMODOMAIN-HELICASE-DNA-BINDING PROTEIN 3-RELATED-RELATED"/>
    <property type="match status" value="1"/>
</dbReference>
<dbReference type="Proteomes" id="UP000799766">
    <property type="component" value="Unassembled WGS sequence"/>
</dbReference>
<dbReference type="InterPro" id="IPR056302">
    <property type="entry name" value="CHD1-2/Hrp3_HTH"/>
</dbReference>
<evidence type="ECO:0000256" key="3">
    <source>
        <dbReference type="ARBA" id="ARBA00011353"/>
    </source>
</evidence>
<evidence type="ECO:0000313" key="14">
    <source>
        <dbReference type="EMBL" id="KAF2460817.1"/>
    </source>
</evidence>
<dbReference type="GO" id="GO:0034728">
    <property type="term" value="P:nucleosome organization"/>
    <property type="evidence" value="ECO:0007669"/>
    <property type="project" value="TreeGrafter"/>
</dbReference>
<evidence type="ECO:0000259" key="11">
    <source>
        <dbReference type="PROSITE" id="PS50013"/>
    </source>
</evidence>
<organism evidence="14 15">
    <name type="scientific">Lineolata rhizophorae</name>
    <dbReference type="NCBI Taxonomy" id="578093"/>
    <lineage>
        <taxon>Eukaryota</taxon>
        <taxon>Fungi</taxon>
        <taxon>Dikarya</taxon>
        <taxon>Ascomycota</taxon>
        <taxon>Pezizomycotina</taxon>
        <taxon>Dothideomycetes</taxon>
        <taxon>Dothideomycetes incertae sedis</taxon>
        <taxon>Lineolatales</taxon>
        <taxon>Lineolataceae</taxon>
        <taxon>Lineolata</taxon>
    </lineage>
</organism>
<dbReference type="GO" id="GO:0140658">
    <property type="term" value="F:ATP-dependent chromatin remodeler activity"/>
    <property type="evidence" value="ECO:0007669"/>
    <property type="project" value="TreeGrafter"/>
</dbReference>
<dbReference type="InterPro" id="IPR014001">
    <property type="entry name" value="Helicase_ATP-bd"/>
</dbReference>
<accession>A0A6A6PAP5</accession>
<feature type="compositionally biased region" description="Gly residues" evidence="10">
    <location>
        <begin position="1472"/>
        <end position="1484"/>
    </location>
</feature>
<dbReference type="SMART" id="SM00298">
    <property type="entry name" value="CHROMO"/>
    <property type="match status" value="2"/>
</dbReference>
<evidence type="ECO:0000259" key="13">
    <source>
        <dbReference type="PROSITE" id="PS51194"/>
    </source>
</evidence>
<feature type="compositionally biased region" description="Basic residues" evidence="10">
    <location>
        <begin position="1399"/>
        <end position="1416"/>
    </location>
</feature>
<keyword evidence="8" id="KW-0238">DNA-binding</keyword>
<dbReference type="InterPro" id="IPR000953">
    <property type="entry name" value="Chromo/chromo_shadow_dom"/>
</dbReference>
<dbReference type="Pfam" id="PF13907">
    <property type="entry name" value="CHD1-like_C"/>
    <property type="match status" value="1"/>
</dbReference>
<feature type="region of interest" description="Disordered" evidence="10">
    <location>
        <begin position="1"/>
        <end position="225"/>
    </location>
</feature>
<evidence type="ECO:0000259" key="12">
    <source>
        <dbReference type="PROSITE" id="PS51192"/>
    </source>
</evidence>
<keyword evidence="5" id="KW-0547">Nucleotide-binding</keyword>
<feature type="compositionally biased region" description="Acidic residues" evidence="10">
    <location>
        <begin position="23"/>
        <end position="46"/>
    </location>
</feature>
<dbReference type="InterPro" id="IPR001650">
    <property type="entry name" value="Helicase_C-like"/>
</dbReference>
<dbReference type="PROSITE" id="PS51194">
    <property type="entry name" value="HELICASE_CTER"/>
    <property type="match status" value="1"/>
</dbReference>
<dbReference type="Pfam" id="PF00385">
    <property type="entry name" value="Chromo"/>
    <property type="match status" value="1"/>
</dbReference>
<dbReference type="GO" id="GO:0042393">
    <property type="term" value="F:histone binding"/>
    <property type="evidence" value="ECO:0007669"/>
    <property type="project" value="TreeGrafter"/>
</dbReference>
<feature type="region of interest" description="Disordered" evidence="10">
    <location>
        <begin position="1242"/>
        <end position="1261"/>
    </location>
</feature>
<evidence type="ECO:0000256" key="5">
    <source>
        <dbReference type="ARBA" id="ARBA00022741"/>
    </source>
</evidence>
<dbReference type="PROSITE" id="PS51192">
    <property type="entry name" value="HELICASE_ATP_BIND_1"/>
    <property type="match status" value="1"/>
</dbReference>
<dbReference type="OrthoDB" id="5857104at2759"/>